<sequence>MRITVHNAENQQRFAIALTLTDRWLTTKTAADVVRLFLKRFDAKYGMKSTDAFGLAVRGGDAIAPNQPLGAALGSHTDLELRRVESSDDALAQLRKLETMEEAAVSKAYRALARGEGDGLVRDLSRVDAKTLDAALQTFLEEDSARWALAREVYRSSAFVRALRGRSMPSPLTLPRRCEILEPLGASIEERSSWRRPPADAAAEGAAALILEKAPDARRRCELTPLAFWAQNALSSNDVVLTREAVDELASYMRERLELRPVGFRPAAVEMGSKPRLARFLGRDVVEAGNAAMPELIEAYRPTLLLNCWNYGNAPWLTQLKGTVPDPDFPCDVPEYVLIGPTAELMPLVKATALRLKRDAPLDKKKSGWEAFEGYDAVHIERVSRKLLHVADSNENKYGHACCVAFRAADCRLSMFRTHAEVAHSKAQGVVARAYANAQRGVVGTPDDLRELDEAQRVVRSTDRTVRDGVRTPLRTV</sequence>
<dbReference type="AlphaFoldDB" id="A0A8J2X0F0"/>
<organism evidence="1 2">
    <name type="scientific">Pelagomonas calceolata</name>
    <dbReference type="NCBI Taxonomy" id="35677"/>
    <lineage>
        <taxon>Eukaryota</taxon>
        <taxon>Sar</taxon>
        <taxon>Stramenopiles</taxon>
        <taxon>Ochrophyta</taxon>
        <taxon>Pelagophyceae</taxon>
        <taxon>Pelagomonadales</taxon>
        <taxon>Pelagomonadaceae</taxon>
        <taxon>Pelagomonas</taxon>
    </lineage>
</organism>
<name>A0A8J2X0F0_9STRA</name>
<gene>
    <name evidence="1" type="ORF">PECAL_5P02820</name>
</gene>
<evidence type="ECO:0000313" key="2">
    <source>
        <dbReference type="Proteomes" id="UP000789595"/>
    </source>
</evidence>
<comment type="caution">
    <text evidence="1">The sequence shown here is derived from an EMBL/GenBank/DDBJ whole genome shotgun (WGS) entry which is preliminary data.</text>
</comment>
<evidence type="ECO:0000313" key="1">
    <source>
        <dbReference type="EMBL" id="CAH0375742.1"/>
    </source>
</evidence>
<proteinExistence type="predicted"/>
<keyword evidence="2" id="KW-1185">Reference proteome</keyword>
<accession>A0A8J2X0F0</accession>
<protein>
    <submittedName>
        <fullName evidence="1">Uncharacterized protein</fullName>
    </submittedName>
</protein>
<dbReference type="OrthoDB" id="10618426at2759"/>
<reference evidence="1" key="1">
    <citation type="submission" date="2021-11" db="EMBL/GenBank/DDBJ databases">
        <authorList>
            <consortium name="Genoscope - CEA"/>
            <person name="William W."/>
        </authorList>
    </citation>
    <scope>NUCLEOTIDE SEQUENCE</scope>
</reference>
<dbReference type="Proteomes" id="UP000789595">
    <property type="component" value="Unassembled WGS sequence"/>
</dbReference>
<dbReference type="EMBL" id="CAKKNE010000005">
    <property type="protein sequence ID" value="CAH0375742.1"/>
    <property type="molecule type" value="Genomic_DNA"/>
</dbReference>